<dbReference type="EMBL" id="BAAANY010000001">
    <property type="protein sequence ID" value="GAA1657268.1"/>
    <property type="molecule type" value="Genomic_DNA"/>
</dbReference>
<evidence type="ECO:0000313" key="7">
    <source>
        <dbReference type="EMBL" id="GAA1657268.1"/>
    </source>
</evidence>
<dbReference type="InterPro" id="IPR050390">
    <property type="entry name" value="C5-Methyltransferase"/>
</dbReference>
<evidence type="ECO:0000256" key="5">
    <source>
        <dbReference type="ARBA" id="ARBA00022747"/>
    </source>
</evidence>
<keyword evidence="2 6" id="KW-0489">Methyltransferase</keyword>
<keyword evidence="8" id="KW-1185">Reference proteome</keyword>
<keyword evidence="4 6" id="KW-0949">S-adenosyl-L-methionine</keyword>
<dbReference type="SUPFAM" id="SSF53335">
    <property type="entry name" value="S-adenosyl-L-methionine-dependent methyltransferases"/>
    <property type="match status" value="1"/>
</dbReference>
<comment type="similarity">
    <text evidence="6">Belongs to the class I-like SAM-binding methyltransferase superfamily. C5-methyltransferase family.</text>
</comment>
<dbReference type="PROSITE" id="PS51679">
    <property type="entry name" value="SAM_MT_C5"/>
    <property type="match status" value="1"/>
</dbReference>
<dbReference type="InterPro" id="IPR029063">
    <property type="entry name" value="SAM-dependent_MTases_sf"/>
</dbReference>
<feature type="active site" evidence="6">
    <location>
        <position position="47"/>
    </location>
</feature>
<accession>A0ABN2FRC7</accession>
<evidence type="ECO:0000256" key="3">
    <source>
        <dbReference type="ARBA" id="ARBA00022679"/>
    </source>
</evidence>
<evidence type="ECO:0000313" key="8">
    <source>
        <dbReference type="Proteomes" id="UP001500618"/>
    </source>
</evidence>
<gene>
    <name evidence="7" type="ORF">GCM10009765_03480</name>
</gene>
<reference evidence="7 8" key="1">
    <citation type="journal article" date="2019" name="Int. J. Syst. Evol. Microbiol.">
        <title>The Global Catalogue of Microorganisms (GCM) 10K type strain sequencing project: providing services to taxonomists for standard genome sequencing and annotation.</title>
        <authorList>
            <consortium name="The Broad Institute Genomics Platform"/>
            <consortium name="The Broad Institute Genome Sequencing Center for Infectious Disease"/>
            <person name="Wu L."/>
            <person name="Ma J."/>
        </authorList>
    </citation>
    <scope>NUCLEOTIDE SEQUENCE [LARGE SCALE GENOMIC DNA]</scope>
    <source>
        <strain evidence="7 8">JCM 14718</strain>
    </source>
</reference>
<comment type="caution">
    <text evidence="7">The sequence shown here is derived from an EMBL/GenBank/DDBJ whole genome shotgun (WGS) entry which is preliminary data.</text>
</comment>
<keyword evidence="5" id="KW-0680">Restriction system</keyword>
<evidence type="ECO:0000256" key="1">
    <source>
        <dbReference type="ARBA" id="ARBA00011975"/>
    </source>
</evidence>
<dbReference type="InterPro" id="IPR001525">
    <property type="entry name" value="C5_MeTfrase"/>
</dbReference>
<dbReference type="Proteomes" id="UP001500618">
    <property type="component" value="Unassembled WGS sequence"/>
</dbReference>
<proteinExistence type="inferred from homology"/>
<evidence type="ECO:0000256" key="6">
    <source>
        <dbReference type="PROSITE-ProRule" id="PRU01016"/>
    </source>
</evidence>
<name>A0ABN2FRC7_9ACTN</name>
<evidence type="ECO:0000256" key="4">
    <source>
        <dbReference type="ARBA" id="ARBA00022691"/>
    </source>
</evidence>
<dbReference type="Gene3D" id="3.40.50.150">
    <property type="entry name" value="Vaccinia Virus protein VP39"/>
    <property type="match status" value="1"/>
</dbReference>
<organism evidence="7 8">
    <name type="scientific">Fodinicola feengrottensis</name>
    <dbReference type="NCBI Taxonomy" id="435914"/>
    <lineage>
        <taxon>Bacteria</taxon>
        <taxon>Bacillati</taxon>
        <taxon>Actinomycetota</taxon>
        <taxon>Actinomycetes</taxon>
        <taxon>Mycobacteriales</taxon>
        <taxon>Fodinicola</taxon>
    </lineage>
</organism>
<dbReference type="Pfam" id="PF00145">
    <property type="entry name" value="DNA_methylase"/>
    <property type="match status" value="1"/>
</dbReference>
<protein>
    <recommendedName>
        <fullName evidence="1">DNA (cytosine-5-)-methyltransferase</fullName>
        <ecNumber evidence="1">2.1.1.37</ecNumber>
    </recommendedName>
</protein>
<dbReference type="PANTHER" id="PTHR10629">
    <property type="entry name" value="CYTOSINE-SPECIFIC METHYLTRANSFERASE"/>
    <property type="match status" value="1"/>
</dbReference>
<sequence>MWCADPDRHVGTVLANRLPGVPNLGDITLVDWADVPPVDVLIAGFPCQDVSNAGTRAGLTEGTRSGLWISVADGIRVLRPRLVFVENVAALRVRGLDRVQSDLAAAGYDTSWICLRASAIGAAHHRDRMFILAARRQDSADAAGT</sequence>
<evidence type="ECO:0000256" key="2">
    <source>
        <dbReference type="ARBA" id="ARBA00022603"/>
    </source>
</evidence>
<dbReference type="EC" id="2.1.1.37" evidence="1"/>
<dbReference type="PANTHER" id="PTHR10629:SF52">
    <property type="entry name" value="DNA (CYTOSINE-5)-METHYLTRANSFERASE 1"/>
    <property type="match status" value="1"/>
</dbReference>
<keyword evidence="3 6" id="KW-0808">Transferase</keyword>